<dbReference type="HOGENOM" id="CLU_024137_0_0_1"/>
<dbReference type="eggNOG" id="ENOG502SKDC">
    <property type="taxonomic scope" value="Eukaryota"/>
</dbReference>
<feature type="region of interest" description="Disordered" evidence="1">
    <location>
        <begin position="359"/>
        <end position="443"/>
    </location>
</feature>
<dbReference type="PANTHER" id="PTHR37487:SF3">
    <property type="entry name" value="CLEAVAGE_POLYADENYLATION SPECIFICITY FACTOR A SUBUNIT N-TERMINAL DOMAIN-CONTAINING PROTEIN"/>
    <property type="match status" value="1"/>
</dbReference>
<sequence length="532" mass="55763">MSGNTWSYDWNVPGYPSASNVIVAVSDSKGAVSGTSSLTRLSKAGSCSAPSEHLDFIWFPPASAPKQCDPWRITVQEDRGNLGLKMPVDLLIMPENDVPTRLRLTGKQSSVDWTANYARGTQFAIASFDAGSSGTGGVGGSIYTVAAGRSAACLNRAQSEAIAGLPAASSTAAARVAVSTSSAASRMTTLRIHTSTGTHIPKSTPTSGNTAANVNTTPEKSGTSTGVIGGAVGGVLGALAIGGLAFFFCKRQRKRGPDEYGVFAGGEKRTIFGGRSADPGMPGGRFGASTDQQGGISPFVTGRASPFDRFSRNAEMAQVPAGAGMERGHSSSISLHRGKGSLGGSALGHAASVQSVVPDEALFPPPLPRNMGWNRDRADSDPFRNPTNPYEAPLPPIPQHHVNLSPSSADFPLPPSHSAPRDLTSGYPAPPHSAGLTTQIPPVRTSFFDPYAHASRLYDDDSVRQIYPQPETSERVDTPTSTASGGPRYVDPKESAQRFRRLDDQLKGDRDKMGSRGAADDDDSDDEGLPYM</sequence>
<keyword evidence="2" id="KW-1133">Transmembrane helix</keyword>
<feature type="region of interest" description="Disordered" evidence="1">
    <location>
        <begin position="458"/>
        <end position="532"/>
    </location>
</feature>
<dbReference type="Proteomes" id="UP000019377">
    <property type="component" value="Unassembled WGS sequence"/>
</dbReference>
<dbReference type="EMBL" id="KI545873">
    <property type="protein sequence ID" value="EST06470.1"/>
    <property type="molecule type" value="Genomic_DNA"/>
</dbReference>
<feature type="compositionally biased region" description="Acidic residues" evidence="1">
    <location>
        <begin position="520"/>
        <end position="532"/>
    </location>
</feature>
<dbReference type="AlphaFoldDB" id="V5EMW2"/>
<organism evidence="3 4">
    <name type="scientific">Kalmanozyma brasiliensis (strain GHG001)</name>
    <name type="common">Yeast</name>
    <name type="synonym">Pseudozyma brasiliensis</name>
    <dbReference type="NCBI Taxonomy" id="1365824"/>
    <lineage>
        <taxon>Eukaryota</taxon>
        <taxon>Fungi</taxon>
        <taxon>Dikarya</taxon>
        <taxon>Basidiomycota</taxon>
        <taxon>Ustilaginomycotina</taxon>
        <taxon>Ustilaginomycetes</taxon>
        <taxon>Ustilaginales</taxon>
        <taxon>Ustilaginaceae</taxon>
        <taxon>Kalmanozyma</taxon>
    </lineage>
</organism>
<dbReference type="GeneID" id="27420576"/>
<protein>
    <submittedName>
        <fullName evidence="3">Uncharacterized protein</fullName>
    </submittedName>
</protein>
<dbReference type="OMA" id="VQEDRGN"/>
<evidence type="ECO:0000313" key="4">
    <source>
        <dbReference type="Proteomes" id="UP000019377"/>
    </source>
</evidence>
<evidence type="ECO:0000256" key="2">
    <source>
        <dbReference type="SAM" id="Phobius"/>
    </source>
</evidence>
<evidence type="ECO:0000313" key="3">
    <source>
        <dbReference type="EMBL" id="EST06470.1"/>
    </source>
</evidence>
<feature type="region of interest" description="Disordered" evidence="1">
    <location>
        <begin position="196"/>
        <end position="222"/>
    </location>
</feature>
<keyword evidence="2" id="KW-0472">Membrane</keyword>
<proteinExistence type="predicted"/>
<gene>
    <name evidence="3" type="ORF">PSEUBRA_SCAF3g03961</name>
</gene>
<name>V5EMW2_KALBG</name>
<dbReference type="OrthoDB" id="3366651at2759"/>
<feature type="compositionally biased region" description="Basic and acidic residues" evidence="1">
    <location>
        <begin position="490"/>
        <end position="514"/>
    </location>
</feature>
<reference evidence="4" key="1">
    <citation type="journal article" date="2013" name="Genome Announc.">
        <title>Draft genome sequence of Pseudozyma brasiliensis sp. nov. strain GHG001, a high producer of endo-1,4-xylanase isolated from an insect pest of sugarcane.</title>
        <authorList>
            <person name="Oliveira J.V.D.C."/>
            <person name="dos Santos R.A.C."/>
            <person name="Borges T.A."/>
            <person name="Riano-Pachon D.M."/>
            <person name="Goldman G.H."/>
        </authorList>
    </citation>
    <scope>NUCLEOTIDE SEQUENCE [LARGE SCALE GENOMIC DNA]</scope>
    <source>
        <strain evidence="4">GHG001</strain>
    </source>
</reference>
<evidence type="ECO:0000256" key="1">
    <source>
        <dbReference type="SAM" id="MobiDB-lite"/>
    </source>
</evidence>
<keyword evidence="4" id="KW-1185">Reference proteome</keyword>
<dbReference type="STRING" id="1365824.V5EMW2"/>
<keyword evidence="2" id="KW-0812">Transmembrane</keyword>
<feature type="transmembrane region" description="Helical" evidence="2">
    <location>
        <begin position="227"/>
        <end position="249"/>
    </location>
</feature>
<dbReference type="PANTHER" id="PTHR37487">
    <property type="entry name" value="CHROMOSOME 1, WHOLE GENOME SHOTGUN SEQUENCE"/>
    <property type="match status" value="1"/>
</dbReference>
<feature type="region of interest" description="Disordered" evidence="1">
    <location>
        <begin position="321"/>
        <end position="346"/>
    </location>
</feature>
<accession>V5EMW2</accession>